<dbReference type="RefSeq" id="WP_200309836.1">
    <property type="nucleotide sequence ID" value="NZ_JAENIM010000009.1"/>
</dbReference>
<comment type="subcellular location">
    <subcellularLocation>
        <location evidence="7 8">Cytoplasm</location>
    </subcellularLocation>
</comment>
<dbReference type="GO" id="GO:0000287">
    <property type="term" value="F:magnesium ion binding"/>
    <property type="evidence" value="ECO:0007669"/>
    <property type="project" value="UniProtKB-UniRule"/>
</dbReference>
<feature type="modified residue" description="N6-carboxylysine" evidence="7">
    <location>
        <position position="221"/>
    </location>
</feature>
<accession>A0A8J7SHE9</accession>
<feature type="binding site" evidence="7">
    <location>
        <begin position="154"/>
        <end position="155"/>
    </location>
    <ligand>
        <name>UDP-N-acetyl-alpha-D-muramoyl-L-alanyl-D-glutamate</name>
        <dbReference type="ChEBI" id="CHEBI:83900"/>
    </ligand>
</feature>
<evidence type="ECO:0000256" key="5">
    <source>
        <dbReference type="ARBA" id="ARBA00023306"/>
    </source>
</evidence>
<dbReference type="InterPro" id="IPR004101">
    <property type="entry name" value="Mur_ligase_C"/>
</dbReference>
<dbReference type="InterPro" id="IPR036565">
    <property type="entry name" value="Mur-like_cat_sf"/>
</dbReference>
<feature type="binding site" evidence="7">
    <location>
        <position position="462"/>
    </location>
    <ligand>
        <name>meso-2,6-diaminopimelate</name>
        <dbReference type="ChEBI" id="CHEBI:57791"/>
    </ligand>
</feature>
<dbReference type="GO" id="GO:0008360">
    <property type="term" value="P:regulation of cell shape"/>
    <property type="evidence" value="ECO:0007669"/>
    <property type="project" value="UniProtKB-KW"/>
</dbReference>
<dbReference type="PANTHER" id="PTHR23135:SF4">
    <property type="entry name" value="UDP-N-ACETYLMURAMOYL-L-ALANYL-D-GLUTAMATE--2,6-DIAMINOPIMELATE LIGASE MURE HOMOLOG, CHLOROPLASTIC"/>
    <property type="match status" value="1"/>
</dbReference>
<dbReference type="InterPro" id="IPR005761">
    <property type="entry name" value="UDP-N-AcMur-Glu-dNH2Pim_ligase"/>
</dbReference>
<feature type="region of interest" description="Disordered" evidence="9">
    <location>
        <begin position="506"/>
        <end position="553"/>
    </location>
</feature>
<comment type="caution">
    <text evidence="7">Lacks conserved residue(s) required for the propagation of feature annotation.</text>
</comment>
<comment type="catalytic activity">
    <reaction evidence="7">
        <text>UDP-N-acetyl-alpha-D-muramoyl-L-alanyl-D-glutamate + meso-2,6-diaminopimelate + ATP = UDP-N-acetyl-alpha-D-muramoyl-L-alanyl-gamma-D-glutamyl-meso-2,6-diaminopimelate + ADP + phosphate + H(+)</text>
        <dbReference type="Rhea" id="RHEA:23676"/>
        <dbReference type="ChEBI" id="CHEBI:15378"/>
        <dbReference type="ChEBI" id="CHEBI:30616"/>
        <dbReference type="ChEBI" id="CHEBI:43474"/>
        <dbReference type="ChEBI" id="CHEBI:57791"/>
        <dbReference type="ChEBI" id="CHEBI:83900"/>
        <dbReference type="ChEBI" id="CHEBI:83905"/>
        <dbReference type="ChEBI" id="CHEBI:456216"/>
        <dbReference type="EC" id="6.3.2.13"/>
    </reaction>
</comment>
<feature type="binding site" evidence="7">
    <location>
        <position position="189"/>
    </location>
    <ligand>
        <name>UDP-N-acetyl-alpha-D-muramoyl-L-alanyl-D-glutamate</name>
        <dbReference type="ChEBI" id="CHEBI:83900"/>
    </ligand>
</feature>
<feature type="short sequence motif" description="Meso-diaminopimelate recognition motif" evidence="7">
    <location>
        <begin position="412"/>
        <end position="415"/>
    </location>
</feature>
<dbReference type="InterPro" id="IPR013221">
    <property type="entry name" value="Mur_ligase_cen"/>
</dbReference>
<feature type="binding site" evidence="7">
    <location>
        <position position="388"/>
    </location>
    <ligand>
        <name>meso-2,6-diaminopimelate</name>
        <dbReference type="ChEBI" id="CHEBI:57791"/>
    </ligand>
</feature>
<feature type="domain" description="Mur ligase N-terminal catalytic" evidence="10">
    <location>
        <begin position="23"/>
        <end position="70"/>
    </location>
</feature>
<comment type="function">
    <text evidence="7">Catalyzes the addition of meso-diaminopimelic acid to the nucleotide precursor UDP-N-acetylmuramoyl-L-alanyl-D-glutamate (UMAG) in the biosynthesis of bacterial cell-wall peptidoglycan.</text>
</comment>
<evidence type="ECO:0000313" key="13">
    <source>
        <dbReference type="EMBL" id="MBK1789794.1"/>
    </source>
</evidence>
<comment type="PTM">
    <text evidence="7">Carboxylation is probably crucial for Mg(2+) binding and, consequently, for the gamma-phosphate positioning of ATP.</text>
</comment>
<comment type="similarity">
    <text evidence="1 7">Belongs to the MurCDEF family. MurE subfamily.</text>
</comment>
<feature type="compositionally biased region" description="Basic and acidic residues" evidence="9">
    <location>
        <begin position="540"/>
        <end position="553"/>
    </location>
</feature>
<dbReference type="InterPro" id="IPR000713">
    <property type="entry name" value="Mur_ligase_N"/>
</dbReference>
<dbReference type="InterPro" id="IPR036615">
    <property type="entry name" value="Mur_ligase_C_dom_sf"/>
</dbReference>
<evidence type="ECO:0000256" key="4">
    <source>
        <dbReference type="ARBA" id="ARBA00022984"/>
    </source>
</evidence>
<evidence type="ECO:0000256" key="6">
    <source>
        <dbReference type="ARBA" id="ARBA00023316"/>
    </source>
</evidence>
<dbReference type="GO" id="GO:0005524">
    <property type="term" value="F:ATP binding"/>
    <property type="evidence" value="ECO:0007669"/>
    <property type="project" value="UniProtKB-UniRule"/>
</dbReference>
<keyword evidence="7" id="KW-0460">Magnesium</keyword>
<evidence type="ECO:0000256" key="3">
    <source>
        <dbReference type="ARBA" id="ARBA00022960"/>
    </source>
</evidence>
<sequence>MKLKTLLQSLEKAVISGDQTLDVSGVTADSREVSEGSVYVAIRGTAVDGNDFVKQAIDAGAVAIISEVAPDADWDGKICWAHVGDARAAVAALACAWYENPSSQLQTIGITGTNGKTTTAFIAHAILKNVQHRAGLLGTIKVDNGLEEREATHTTPDPLQLQQVFSEMVENGCRAVAMEVSSHALHQKRTAGTSFDVGVFTNLSQDHLDYHVSMEAYFNAKKLMFESMVASESKKRPTAVINIDERHGELLVRDYKDDLRILTFGFSVHADFRAVNVKQGMSGTQFELQYKGKDYLVKTPYFGLYNVSNALAALTSTIAIGVPIREAIKAIADAPQVPGRLESLGRRDGTLVFVDYAHTPDAIANVCNALKEIDLGRLITVFGCGGDRDETKRPLMGKVASELSDYCVITSDNPRTEDPNEIIKQIVAGVKGTKYEVVPHRGIAIQKAVNMTRAGDVVLLAGKGHETYQDIAGHKVHFDDRVEGRKAMAARNKRIEDARAVKNAEMEKKRQIREQIQAREEREEKYGFRSFGDAQPRKFIPKDKRDDDAKPEK</sequence>
<keyword evidence="6 7" id="KW-0961">Cell wall biogenesis/degradation</keyword>
<comment type="cofactor">
    <cofactor evidence="7">
        <name>Mg(2+)</name>
        <dbReference type="ChEBI" id="CHEBI:18420"/>
    </cofactor>
</comment>
<keyword evidence="5 7" id="KW-0131">Cell cycle</keyword>
<dbReference type="Gene3D" id="3.40.1390.10">
    <property type="entry name" value="MurE/MurF, N-terminal domain"/>
    <property type="match status" value="1"/>
</dbReference>
<dbReference type="Pfam" id="PF01225">
    <property type="entry name" value="Mur_ligase"/>
    <property type="match status" value="1"/>
</dbReference>
<comment type="pathway">
    <text evidence="7 8">Cell wall biogenesis; peptidoglycan biosynthesis.</text>
</comment>
<evidence type="ECO:0000256" key="1">
    <source>
        <dbReference type="ARBA" id="ARBA00005898"/>
    </source>
</evidence>
<feature type="domain" description="Mur ligase central" evidence="12">
    <location>
        <begin position="110"/>
        <end position="315"/>
    </location>
</feature>
<evidence type="ECO:0000259" key="12">
    <source>
        <dbReference type="Pfam" id="PF08245"/>
    </source>
</evidence>
<dbReference type="GO" id="GO:0009252">
    <property type="term" value="P:peptidoglycan biosynthetic process"/>
    <property type="evidence" value="ECO:0007669"/>
    <property type="project" value="UniProtKB-UniRule"/>
</dbReference>
<dbReference type="Proteomes" id="UP000624703">
    <property type="component" value="Unassembled WGS sequence"/>
</dbReference>
<dbReference type="Pfam" id="PF02875">
    <property type="entry name" value="Mur_ligase_C"/>
    <property type="match status" value="1"/>
</dbReference>
<protein>
    <recommendedName>
        <fullName evidence="7">UDP-N-acetylmuramoyl-L-alanyl-D-glutamate--2,6-diaminopimelate ligase</fullName>
        <ecNumber evidence="7">6.3.2.13</ecNumber>
    </recommendedName>
    <alternativeName>
        <fullName evidence="7">Meso-A2pm-adding enzyme</fullName>
    </alternativeName>
    <alternativeName>
        <fullName evidence="7">Meso-diaminopimelate-adding enzyme</fullName>
    </alternativeName>
    <alternativeName>
        <fullName evidence="7">UDP-MurNAc-L-Ala-D-Glu:meso-diaminopimelate ligase</fullName>
    </alternativeName>
    <alternativeName>
        <fullName evidence="7">UDP-MurNAc-tripeptide synthetase</fullName>
    </alternativeName>
    <alternativeName>
        <fullName evidence="7">UDP-N-acetylmuramyl-tripeptide synthetase</fullName>
    </alternativeName>
</protein>
<dbReference type="Gene3D" id="3.40.1190.10">
    <property type="entry name" value="Mur-like, catalytic domain"/>
    <property type="match status" value="1"/>
</dbReference>
<feature type="binding site" evidence="7">
    <location>
        <begin position="412"/>
        <end position="415"/>
    </location>
    <ligand>
        <name>meso-2,6-diaminopimelate</name>
        <dbReference type="ChEBI" id="CHEBI:57791"/>
    </ligand>
</feature>
<dbReference type="SUPFAM" id="SSF53623">
    <property type="entry name" value="MurD-like peptide ligases, catalytic domain"/>
    <property type="match status" value="1"/>
</dbReference>
<dbReference type="AlphaFoldDB" id="A0A8J7SHE9"/>
<evidence type="ECO:0000256" key="2">
    <source>
        <dbReference type="ARBA" id="ARBA00022618"/>
    </source>
</evidence>
<feature type="binding site" evidence="7">
    <location>
        <begin position="112"/>
        <end position="118"/>
    </location>
    <ligand>
        <name>ATP</name>
        <dbReference type="ChEBI" id="CHEBI:30616"/>
    </ligand>
</feature>
<keyword evidence="4 7" id="KW-0573">Peptidoglycan synthesis</keyword>
<dbReference type="GO" id="GO:0005737">
    <property type="term" value="C:cytoplasm"/>
    <property type="evidence" value="ECO:0007669"/>
    <property type="project" value="UniProtKB-SubCell"/>
</dbReference>
<keyword evidence="14" id="KW-1185">Reference proteome</keyword>
<name>A0A8J7SHE9_9BACT</name>
<keyword evidence="7" id="KW-0963">Cytoplasm</keyword>
<feature type="binding site" evidence="7">
    <location>
        <position position="181"/>
    </location>
    <ligand>
        <name>UDP-N-acetyl-alpha-D-muramoyl-L-alanyl-D-glutamate</name>
        <dbReference type="ChEBI" id="CHEBI:83900"/>
    </ligand>
</feature>
<keyword evidence="2 7" id="KW-0132">Cell division</keyword>
<dbReference type="UniPathway" id="UPA00219"/>
<dbReference type="NCBIfam" id="TIGR01085">
    <property type="entry name" value="murE"/>
    <property type="match status" value="1"/>
</dbReference>
<dbReference type="SUPFAM" id="SSF53244">
    <property type="entry name" value="MurD-like peptide ligases, peptide-binding domain"/>
    <property type="match status" value="1"/>
</dbReference>
<dbReference type="Gene3D" id="3.90.190.20">
    <property type="entry name" value="Mur ligase, C-terminal domain"/>
    <property type="match status" value="1"/>
</dbReference>
<dbReference type="GO" id="GO:0008765">
    <property type="term" value="F:UDP-N-acetylmuramoylalanyl-D-glutamate-2,6-diaminopimelate ligase activity"/>
    <property type="evidence" value="ECO:0007669"/>
    <property type="project" value="UniProtKB-UniRule"/>
</dbReference>
<dbReference type="NCBIfam" id="NF001124">
    <property type="entry name" value="PRK00139.1-2"/>
    <property type="match status" value="1"/>
</dbReference>
<evidence type="ECO:0000313" key="14">
    <source>
        <dbReference type="Proteomes" id="UP000624703"/>
    </source>
</evidence>
<dbReference type="GO" id="GO:0071555">
    <property type="term" value="P:cell wall organization"/>
    <property type="evidence" value="ECO:0007669"/>
    <property type="project" value="UniProtKB-KW"/>
</dbReference>
<feature type="binding site" evidence="7">
    <location>
        <position position="30"/>
    </location>
    <ligand>
        <name>UDP-N-acetyl-alpha-D-muramoyl-L-alanyl-D-glutamate</name>
        <dbReference type="ChEBI" id="CHEBI:83900"/>
    </ligand>
</feature>
<proteinExistence type="inferred from homology"/>
<dbReference type="InterPro" id="IPR035911">
    <property type="entry name" value="MurE/MurF_N"/>
</dbReference>
<evidence type="ECO:0000256" key="7">
    <source>
        <dbReference type="HAMAP-Rule" id="MF_00208"/>
    </source>
</evidence>
<dbReference type="GO" id="GO:0051301">
    <property type="term" value="P:cell division"/>
    <property type="evidence" value="ECO:0007669"/>
    <property type="project" value="UniProtKB-KW"/>
</dbReference>
<organism evidence="13 14">
    <name type="scientific">Persicirhabdus sediminis</name>
    <dbReference type="NCBI Taxonomy" id="454144"/>
    <lineage>
        <taxon>Bacteria</taxon>
        <taxon>Pseudomonadati</taxon>
        <taxon>Verrucomicrobiota</taxon>
        <taxon>Verrucomicrobiia</taxon>
        <taxon>Verrucomicrobiales</taxon>
        <taxon>Verrucomicrobiaceae</taxon>
        <taxon>Persicirhabdus</taxon>
    </lineage>
</organism>
<evidence type="ECO:0000256" key="9">
    <source>
        <dbReference type="SAM" id="MobiDB-lite"/>
    </source>
</evidence>
<dbReference type="SUPFAM" id="SSF63418">
    <property type="entry name" value="MurE/MurF N-terminal domain"/>
    <property type="match status" value="1"/>
</dbReference>
<feature type="domain" description="Mur ligase C-terminal" evidence="11">
    <location>
        <begin position="339"/>
        <end position="464"/>
    </location>
</feature>
<dbReference type="NCBIfam" id="NF001126">
    <property type="entry name" value="PRK00139.1-4"/>
    <property type="match status" value="1"/>
</dbReference>
<keyword evidence="7 13" id="KW-0436">Ligase</keyword>
<dbReference type="Pfam" id="PF08245">
    <property type="entry name" value="Mur_ligase_M"/>
    <property type="match status" value="1"/>
</dbReference>
<dbReference type="EMBL" id="JAENIM010000009">
    <property type="protein sequence ID" value="MBK1789794.1"/>
    <property type="molecule type" value="Genomic_DNA"/>
</dbReference>
<comment type="caution">
    <text evidence="13">The sequence shown here is derived from an EMBL/GenBank/DDBJ whole genome shotgun (WGS) entry which is preliminary data.</text>
</comment>
<keyword evidence="7" id="KW-0547">Nucleotide-binding</keyword>
<feature type="compositionally biased region" description="Basic and acidic residues" evidence="9">
    <location>
        <begin position="506"/>
        <end position="527"/>
    </location>
</feature>
<dbReference type="PANTHER" id="PTHR23135">
    <property type="entry name" value="MUR LIGASE FAMILY MEMBER"/>
    <property type="match status" value="1"/>
</dbReference>
<evidence type="ECO:0000256" key="8">
    <source>
        <dbReference type="RuleBase" id="RU004135"/>
    </source>
</evidence>
<keyword evidence="7" id="KW-0067">ATP-binding</keyword>
<feature type="binding site" evidence="7">
    <location>
        <position position="187"/>
    </location>
    <ligand>
        <name>UDP-N-acetyl-alpha-D-muramoyl-L-alanyl-D-glutamate</name>
        <dbReference type="ChEBI" id="CHEBI:83900"/>
    </ligand>
</feature>
<keyword evidence="3 7" id="KW-0133">Cell shape</keyword>
<evidence type="ECO:0000259" key="11">
    <source>
        <dbReference type="Pfam" id="PF02875"/>
    </source>
</evidence>
<dbReference type="EC" id="6.3.2.13" evidence="7"/>
<reference evidence="13" key="1">
    <citation type="submission" date="2021-01" db="EMBL/GenBank/DDBJ databases">
        <title>Modified the classification status of verrucomicrobia.</title>
        <authorList>
            <person name="Feng X."/>
        </authorList>
    </citation>
    <scope>NUCLEOTIDE SEQUENCE</scope>
    <source>
        <strain evidence="13">_KCTC 22039</strain>
    </source>
</reference>
<evidence type="ECO:0000259" key="10">
    <source>
        <dbReference type="Pfam" id="PF01225"/>
    </source>
</evidence>
<feature type="binding site" evidence="7">
    <location>
        <position position="466"/>
    </location>
    <ligand>
        <name>meso-2,6-diaminopimelate</name>
        <dbReference type="ChEBI" id="CHEBI:57791"/>
    </ligand>
</feature>
<gene>
    <name evidence="7" type="primary">murE</name>
    <name evidence="13" type="ORF">JIN82_01360</name>
</gene>
<dbReference type="HAMAP" id="MF_00208">
    <property type="entry name" value="MurE"/>
    <property type="match status" value="1"/>
</dbReference>